<organism evidence="3 4">
    <name type="scientific">Hepatospora eriocheir</name>
    <dbReference type="NCBI Taxonomy" id="1081669"/>
    <lineage>
        <taxon>Eukaryota</taxon>
        <taxon>Fungi</taxon>
        <taxon>Fungi incertae sedis</taxon>
        <taxon>Microsporidia</taxon>
        <taxon>Hepatosporidae</taxon>
        <taxon>Hepatospora</taxon>
    </lineage>
</organism>
<dbReference type="InterPro" id="IPR046347">
    <property type="entry name" value="bZIP_sf"/>
</dbReference>
<dbReference type="VEuPathDB" id="MicrosporidiaDB:A0H76_2712"/>
<evidence type="ECO:0000313" key="3">
    <source>
        <dbReference type="EMBL" id="ORD99917.1"/>
    </source>
</evidence>
<dbReference type="Pfam" id="PF00170">
    <property type="entry name" value="bZIP_1"/>
    <property type="match status" value="1"/>
</dbReference>
<dbReference type="VEuPathDB" id="MicrosporidiaDB:HERIO_1229"/>
<dbReference type="EMBL" id="LTAI01000091">
    <property type="protein sequence ID" value="ORD99917.1"/>
    <property type="molecule type" value="Genomic_DNA"/>
</dbReference>
<proteinExistence type="predicted"/>
<dbReference type="SMART" id="SM00338">
    <property type="entry name" value="BRLZ"/>
    <property type="match status" value="1"/>
</dbReference>
<dbReference type="Proteomes" id="UP000192501">
    <property type="component" value="Unassembled WGS sequence"/>
</dbReference>
<dbReference type="SUPFAM" id="SSF57959">
    <property type="entry name" value="Leucine zipper domain"/>
    <property type="match status" value="1"/>
</dbReference>
<feature type="domain" description="BZIP" evidence="2">
    <location>
        <begin position="112"/>
        <end position="153"/>
    </location>
</feature>
<gene>
    <name evidence="3" type="ORF">A0H76_2712</name>
</gene>
<comment type="caution">
    <text evidence="3">The sequence shown here is derived from an EMBL/GenBank/DDBJ whole genome shotgun (WGS) entry which is preliminary data.</text>
</comment>
<evidence type="ECO:0000313" key="4">
    <source>
        <dbReference type="Proteomes" id="UP000192501"/>
    </source>
</evidence>
<dbReference type="Gene3D" id="1.20.5.170">
    <property type="match status" value="1"/>
</dbReference>
<dbReference type="PROSITE" id="PS50217">
    <property type="entry name" value="BZIP"/>
    <property type="match status" value="1"/>
</dbReference>
<reference evidence="3 4" key="1">
    <citation type="journal article" date="2017" name="Environ. Microbiol.">
        <title>Decay of the glycolytic pathway and adaptation to intranuclear parasitism within Enterocytozoonidae microsporidia.</title>
        <authorList>
            <person name="Wiredu Boakye D."/>
            <person name="Jaroenlak P."/>
            <person name="Prachumwat A."/>
            <person name="Williams T.A."/>
            <person name="Bateman K.S."/>
            <person name="Itsathitphaisarn O."/>
            <person name="Sritunyalucksana K."/>
            <person name="Paszkiewicz K.H."/>
            <person name="Moore K.A."/>
            <person name="Stentiford G.D."/>
            <person name="Williams B.A."/>
        </authorList>
    </citation>
    <scope>NUCLEOTIDE SEQUENCE [LARGE SCALE GENOMIC DNA]</scope>
    <source>
        <strain evidence="4">canceri</strain>
    </source>
</reference>
<protein>
    <recommendedName>
        <fullName evidence="2">BZIP domain-containing protein</fullName>
    </recommendedName>
</protein>
<dbReference type="PROSITE" id="PS00036">
    <property type="entry name" value="BZIP_BASIC"/>
    <property type="match status" value="1"/>
</dbReference>
<evidence type="ECO:0000256" key="1">
    <source>
        <dbReference type="SAM" id="MobiDB-lite"/>
    </source>
</evidence>
<dbReference type="InterPro" id="IPR004827">
    <property type="entry name" value="bZIP"/>
</dbReference>
<dbReference type="AlphaFoldDB" id="A0A1X0QJH5"/>
<feature type="region of interest" description="Disordered" evidence="1">
    <location>
        <begin position="1"/>
        <end position="22"/>
    </location>
</feature>
<sequence>MDQHNKNDYKGNEPQDTFSQAYNNDNNINALLSNELKFENYTSKVESQFSDPSYCNYTSYDNSFNRYGPFNSTPNLSSYNVNYMNYTDTKSQYGRKGEIKRDDLMKTYVEIRREKNREAAKRHREKKAIYLKEMEERTRLLHHYNNDLRVAVESYDILLYALIPFINDSIDNSDSDKMKRSLTNLNIHFNEILNVRDYFIPNTDRALGQESRINNEDIEKIFSKILKKQKNGE</sequence>
<feature type="compositionally biased region" description="Basic and acidic residues" evidence="1">
    <location>
        <begin position="1"/>
        <end position="13"/>
    </location>
</feature>
<dbReference type="GO" id="GO:0003700">
    <property type="term" value="F:DNA-binding transcription factor activity"/>
    <property type="evidence" value="ECO:0007669"/>
    <property type="project" value="InterPro"/>
</dbReference>
<evidence type="ECO:0000259" key="2">
    <source>
        <dbReference type="PROSITE" id="PS50217"/>
    </source>
</evidence>
<name>A0A1X0QJH5_9MICR</name>
<accession>A0A1X0QJH5</accession>